<dbReference type="Gene3D" id="3.30.420.10">
    <property type="entry name" value="Ribonuclease H-like superfamily/Ribonuclease H"/>
    <property type="match status" value="1"/>
</dbReference>
<accession>A0AAD4MFU2</accession>
<name>A0AAD4MFU2_9BILA</name>
<comment type="caution">
    <text evidence="1">The sequence shown here is derived from an EMBL/GenBank/DDBJ whole genome shotgun (WGS) entry which is preliminary data.</text>
</comment>
<evidence type="ECO:0000313" key="1">
    <source>
        <dbReference type="EMBL" id="KAI1693326.1"/>
    </source>
</evidence>
<proteinExistence type="predicted"/>
<dbReference type="InterPro" id="IPR036397">
    <property type="entry name" value="RNaseH_sf"/>
</dbReference>
<dbReference type="PANTHER" id="PTHR47331">
    <property type="entry name" value="PHD-TYPE DOMAIN-CONTAINING PROTEIN"/>
    <property type="match status" value="1"/>
</dbReference>
<protein>
    <recommendedName>
        <fullName evidence="3">Integrase catalytic domain-containing protein</fullName>
    </recommendedName>
</protein>
<evidence type="ECO:0008006" key="3">
    <source>
        <dbReference type="Google" id="ProtNLM"/>
    </source>
</evidence>
<dbReference type="InterPro" id="IPR012337">
    <property type="entry name" value="RNaseH-like_sf"/>
</dbReference>
<dbReference type="EMBL" id="JAKKPZ010000645">
    <property type="protein sequence ID" value="KAI1693326.1"/>
    <property type="molecule type" value="Genomic_DNA"/>
</dbReference>
<evidence type="ECO:0000313" key="2">
    <source>
        <dbReference type="Proteomes" id="UP001201812"/>
    </source>
</evidence>
<organism evidence="1 2">
    <name type="scientific">Ditylenchus destructor</name>
    <dbReference type="NCBI Taxonomy" id="166010"/>
    <lineage>
        <taxon>Eukaryota</taxon>
        <taxon>Metazoa</taxon>
        <taxon>Ecdysozoa</taxon>
        <taxon>Nematoda</taxon>
        <taxon>Chromadorea</taxon>
        <taxon>Rhabditida</taxon>
        <taxon>Tylenchina</taxon>
        <taxon>Tylenchomorpha</taxon>
        <taxon>Sphaerularioidea</taxon>
        <taxon>Anguinidae</taxon>
        <taxon>Anguininae</taxon>
        <taxon>Ditylenchus</taxon>
    </lineage>
</organism>
<gene>
    <name evidence="1" type="ORF">DdX_20729</name>
</gene>
<sequence length="201" mass="23288">MALNYFQRAPFNAEDYKLATFILLQLHQQEKSISDREMANLKFLKGQDGLIRLRSQCLLSPTRYRRSPIIQNSESEPLKFWGNIGLDYLGPTLMKKDGGLEKAWIMLVTCPFPRAVHLDVRGSLDTTTFINGFRRFVARRGKPRWVLSDNATGFKAASACIAAAWQETLNHTQKDPYFTEHEIYWKFIPELAPFFGRHMRD</sequence>
<dbReference type="GO" id="GO:0003676">
    <property type="term" value="F:nucleic acid binding"/>
    <property type="evidence" value="ECO:0007669"/>
    <property type="project" value="InterPro"/>
</dbReference>
<keyword evidence="2" id="KW-1185">Reference proteome</keyword>
<reference evidence="1" key="1">
    <citation type="submission" date="2022-01" db="EMBL/GenBank/DDBJ databases">
        <title>Genome Sequence Resource for Two Populations of Ditylenchus destructor, the Migratory Endoparasitic Phytonematode.</title>
        <authorList>
            <person name="Zhang H."/>
            <person name="Lin R."/>
            <person name="Xie B."/>
        </authorList>
    </citation>
    <scope>NUCLEOTIDE SEQUENCE</scope>
    <source>
        <strain evidence="1">BazhouSP</strain>
    </source>
</reference>
<dbReference type="SUPFAM" id="SSF53098">
    <property type="entry name" value="Ribonuclease H-like"/>
    <property type="match status" value="1"/>
</dbReference>
<dbReference type="AlphaFoldDB" id="A0AAD4MFU2"/>
<dbReference type="Proteomes" id="UP001201812">
    <property type="component" value="Unassembled WGS sequence"/>
</dbReference>